<dbReference type="EMBL" id="JAULSU010000007">
    <property type="protein sequence ID" value="KAK0610883.1"/>
    <property type="molecule type" value="Genomic_DNA"/>
</dbReference>
<dbReference type="SMART" id="SM00220">
    <property type="entry name" value="S_TKc"/>
    <property type="match status" value="1"/>
</dbReference>
<sequence length="829" mass="91579">MGRLREKAGAVLDRLIGYGKRLKNRNGGRSGSVPEPPECHDHDGDPMIDAIRGNKLGISVWGDAGAPQPGTLRTCNDGGAELLFQASGELARGDLPREPAALLLAQGAQFAQEEPINALGDASGELEIEDDPEAIARREYTEMDNKLRLASLLPFGGNGFYIPVNHLHDIMNRDSIKTILPFIGKHVINGMASTPSLGDLAHDIFGRLQVDDDKKPAKSYRKILAILILIDKADTIFDFVANGVTDAQLPLQRIGGLSNGSRPFQLGKAGSTEPLPVFARWEHTDIEYFEIKQWEVLAPFFSIETTENNLVRHYELSSCRPLPFEVIDSPNGVNTTAVDKRTTSADSGGGSGGSSGTESSVDSKGAPMKGGHSKVWKVRIHQKHHNLPSYRGNEENPALAIKRLLAATRDEFKNEVTILTRLNQCNDPHLVKLLFTMEIIHSQPVKDTSFHLIFPLADGNLRQFWQRNFPHRSGTSTATYARWVAKQFHGLVFALCKLHDLHLAVVHPHGSYADDDREVKGKNGGPFYGIHGDIKPENLLWYEDWVGPPDPLAVGSSKAPEVNKSQPTNDSFGVLQLADFGISRLHHTESRSDTPLHGATKTYAPPEVEYSLGGCSRSFDIWGLGCVFLEFICWLVQGGSGKANPVDVFHDARYLGGRNRSLEGTIQDTFYHVVKENHRTTFEVNPEVNKLITTLKKGASKFVKEILDIILYDMLVVEARKSSLMPGVKVPKTSEPVGSDGKFRINCFELAKKLDDICKKNTNEYFTKPGSRLPETPAKLPRAFTINESAGRLVDLKRSLPRSFSLEKHRRRDGAKQEPGKMAQVSLRP</sequence>
<evidence type="ECO:0000313" key="4">
    <source>
        <dbReference type="Proteomes" id="UP001175000"/>
    </source>
</evidence>
<feature type="compositionally biased region" description="Low complexity" evidence="1">
    <location>
        <begin position="356"/>
        <end position="365"/>
    </location>
</feature>
<dbReference type="CDD" id="cd00180">
    <property type="entry name" value="PKc"/>
    <property type="match status" value="1"/>
</dbReference>
<dbReference type="PANTHER" id="PTHR24359">
    <property type="entry name" value="SERINE/THREONINE-PROTEIN KINASE SBK1"/>
    <property type="match status" value="1"/>
</dbReference>
<dbReference type="GO" id="GO:0005524">
    <property type="term" value="F:ATP binding"/>
    <property type="evidence" value="ECO:0007669"/>
    <property type="project" value="InterPro"/>
</dbReference>
<dbReference type="InterPro" id="IPR011009">
    <property type="entry name" value="Kinase-like_dom_sf"/>
</dbReference>
<dbReference type="GO" id="GO:0004674">
    <property type="term" value="F:protein serine/threonine kinase activity"/>
    <property type="evidence" value="ECO:0007669"/>
    <property type="project" value="TreeGrafter"/>
</dbReference>
<accession>A0AA39TX85</accession>
<comment type="caution">
    <text evidence="3">The sequence shown here is derived from an EMBL/GenBank/DDBJ whole genome shotgun (WGS) entry which is preliminary data.</text>
</comment>
<feature type="region of interest" description="Disordered" evidence="1">
    <location>
        <begin position="23"/>
        <end position="44"/>
    </location>
</feature>
<evidence type="ECO:0000259" key="2">
    <source>
        <dbReference type="PROSITE" id="PS50011"/>
    </source>
</evidence>
<feature type="domain" description="Protein kinase" evidence="2">
    <location>
        <begin position="361"/>
        <end position="703"/>
    </location>
</feature>
<evidence type="ECO:0000313" key="3">
    <source>
        <dbReference type="EMBL" id="KAK0610883.1"/>
    </source>
</evidence>
<dbReference type="Gene3D" id="1.10.510.10">
    <property type="entry name" value="Transferase(Phosphotransferase) domain 1"/>
    <property type="match status" value="1"/>
</dbReference>
<evidence type="ECO:0000256" key="1">
    <source>
        <dbReference type="SAM" id="MobiDB-lite"/>
    </source>
</evidence>
<dbReference type="PROSITE" id="PS50011">
    <property type="entry name" value="PROTEIN_KINASE_DOM"/>
    <property type="match status" value="1"/>
</dbReference>
<keyword evidence="4" id="KW-1185">Reference proteome</keyword>
<dbReference type="SUPFAM" id="SSF56112">
    <property type="entry name" value="Protein kinase-like (PK-like)"/>
    <property type="match status" value="1"/>
</dbReference>
<dbReference type="InterPro" id="IPR000719">
    <property type="entry name" value="Prot_kinase_dom"/>
</dbReference>
<dbReference type="Pfam" id="PF00069">
    <property type="entry name" value="Pkinase"/>
    <property type="match status" value="1"/>
</dbReference>
<feature type="region of interest" description="Disordered" evidence="1">
    <location>
        <begin position="330"/>
        <end position="372"/>
    </location>
</feature>
<gene>
    <name evidence="3" type="ORF">B0T14DRAFT_607078</name>
</gene>
<name>A0AA39TX85_9PEZI</name>
<reference evidence="3" key="1">
    <citation type="submission" date="2023-06" db="EMBL/GenBank/DDBJ databases">
        <title>Genome-scale phylogeny and comparative genomics of the fungal order Sordariales.</title>
        <authorList>
            <consortium name="Lawrence Berkeley National Laboratory"/>
            <person name="Hensen N."/>
            <person name="Bonometti L."/>
            <person name="Westerberg I."/>
            <person name="Brannstrom I.O."/>
            <person name="Guillou S."/>
            <person name="Cros-Aarteil S."/>
            <person name="Calhoun S."/>
            <person name="Haridas S."/>
            <person name="Kuo A."/>
            <person name="Mondo S."/>
            <person name="Pangilinan J."/>
            <person name="Riley R."/>
            <person name="Labutti K."/>
            <person name="Andreopoulos B."/>
            <person name="Lipzen A."/>
            <person name="Chen C."/>
            <person name="Yanf M."/>
            <person name="Daum C."/>
            <person name="Ng V."/>
            <person name="Clum A."/>
            <person name="Steindorff A."/>
            <person name="Ohm R."/>
            <person name="Martin F."/>
            <person name="Silar P."/>
            <person name="Natvig D."/>
            <person name="Lalanne C."/>
            <person name="Gautier V."/>
            <person name="Ament-Velasquez S.L."/>
            <person name="Kruys A."/>
            <person name="Hutchinson M.I."/>
            <person name="Powell A.J."/>
            <person name="Barry K."/>
            <person name="Miller A.N."/>
            <person name="Grigoriev I.V."/>
            <person name="Debuchy R."/>
            <person name="Gladieux P."/>
            <person name="Thoren M.H."/>
            <person name="Johannesson H."/>
        </authorList>
    </citation>
    <scope>NUCLEOTIDE SEQUENCE</scope>
    <source>
        <strain evidence="3">CBS 606.72</strain>
    </source>
</reference>
<organism evidence="3 4">
    <name type="scientific">Immersiella caudata</name>
    <dbReference type="NCBI Taxonomy" id="314043"/>
    <lineage>
        <taxon>Eukaryota</taxon>
        <taxon>Fungi</taxon>
        <taxon>Dikarya</taxon>
        <taxon>Ascomycota</taxon>
        <taxon>Pezizomycotina</taxon>
        <taxon>Sordariomycetes</taxon>
        <taxon>Sordariomycetidae</taxon>
        <taxon>Sordariales</taxon>
        <taxon>Lasiosphaeriaceae</taxon>
        <taxon>Immersiella</taxon>
    </lineage>
</organism>
<feature type="region of interest" description="Disordered" evidence="1">
    <location>
        <begin position="805"/>
        <end position="829"/>
    </location>
</feature>
<protein>
    <recommendedName>
        <fullName evidence="2">Protein kinase domain-containing protein</fullName>
    </recommendedName>
</protein>
<dbReference type="PANTHER" id="PTHR24359:SF1">
    <property type="entry name" value="INHIBITOR OF NUCLEAR FACTOR KAPPA-B KINASE EPSILON SUBUNIT HOMOLOG 1-RELATED"/>
    <property type="match status" value="1"/>
</dbReference>
<dbReference type="AlphaFoldDB" id="A0AA39TX85"/>
<proteinExistence type="predicted"/>
<dbReference type="Proteomes" id="UP001175000">
    <property type="component" value="Unassembled WGS sequence"/>
</dbReference>